<dbReference type="GO" id="GO:0016020">
    <property type="term" value="C:membrane"/>
    <property type="evidence" value="ECO:0007669"/>
    <property type="project" value="UniProtKB-SubCell"/>
</dbReference>
<protein>
    <submittedName>
        <fullName evidence="14">Uncharacterized protein LOC115634782</fullName>
    </submittedName>
</protein>
<keyword evidence="10 12" id="KW-0739">Sodium transport</keyword>
<dbReference type="Pfam" id="PF00858">
    <property type="entry name" value="ASC"/>
    <property type="match status" value="1"/>
</dbReference>
<keyword evidence="7" id="KW-0915">Sodium</keyword>
<evidence type="ECO:0000256" key="9">
    <source>
        <dbReference type="ARBA" id="ARBA00023136"/>
    </source>
</evidence>
<keyword evidence="3 12" id="KW-0813">Transport</keyword>
<keyword evidence="9" id="KW-0472">Membrane</keyword>
<dbReference type="RefSeq" id="XP_030388542.1">
    <property type="nucleotide sequence ID" value="XM_030532682.1"/>
</dbReference>
<evidence type="ECO:0000256" key="1">
    <source>
        <dbReference type="ARBA" id="ARBA00004141"/>
    </source>
</evidence>
<comment type="similarity">
    <text evidence="2 12">Belongs to the amiloride-sensitive sodium channel (TC 1.A.6) family.</text>
</comment>
<keyword evidence="5 12" id="KW-0812">Transmembrane</keyword>
<organism evidence="13 14">
    <name type="scientific">Drosophila lebanonensis</name>
    <name type="common">Fruit fly</name>
    <name type="synonym">Scaptodrosophila lebanonensis</name>
    <dbReference type="NCBI Taxonomy" id="7225"/>
    <lineage>
        <taxon>Eukaryota</taxon>
        <taxon>Metazoa</taxon>
        <taxon>Ecdysozoa</taxon>
        <taxon>Arthropoda</taxon>
        <taxon>Hexapoda</taxon>
        <taxon>Insecta</taxon>
        <taxon>Pterygota</taxon>
        <taxon>Neoptera</taxon>
        <taxon>Endopterygota</taxon>
        <taxon>Diptera</taxon>
        <taxon>Brachycera</taxon>
        <taxon>Muscomorpha</taxon>
        <taxon>Ephydroidea</taxon>
        <taxon>Drosophilidae</taxon>
        <taxon>Scaptodrosophila</taxon>
    </lineage>
</organism>
<reference evidence="14" key="1">
    <citation type="submission" date="2025-08" db="UniProtKB">
        <authorList>
            <consortium name="RefSeq"/>
        </authorList>
    </citation>
    <scope>IDENTIFICATION</scope>
    <source>
        <strain evidence="14">11010-0011.00</strain>
        <tissue evidence="14">Whole body</tissue>
    </source>
</reference>
<comment type="subcellular location">
    <subcellularLocation>
        <location evidence="1">Membrane</location>
        <topology evidence="1">Multi-pass membrane protein</topology>
    </subcellularLocation>
</comment>
<evidence type="ECO:0000313" key="14">
    <source>
        <dbReference type="RefSeq" id="XP_030388542.1"/>
    </source>
</evidence>
<keyword evidence="8 12" id="KW-0406">Ion transport</keyword>
<evidence type="ECO:0000256" key="11">
    <source>
        <dbReference type="ARBA" id="ARBA00023303"/>
    </source>
</evidence>
<dbReference type="GeneID" id="115634782"/>
<evidence type="ECO:0000256" key="5">
    <source>
        <dbReference type="ARBA" id="ARBA00022692"/>
    </source>
</evidence>
<dbReference type="GO" id="GO:0005272">
    <property type="term" value="F:sodium channel activity"/>
    <property type="evidence" value="ECO:0007669"/>
    <property type="project" value="UniProtKB-KW"/>
</dbReference>
<proteinExistence type="inferred from homology"/>
<name>A0A6J2UMS8_DROLE</name>
<gene>
    <name evidence="14" type="primary">LOC115634782</name>
</gene>
<dbReference type="Gene3D" id="2.60.470.10">
    <property type="entry name" value="Acid-sensing ion channels like domains"/>
    <property type="match status" value="1"/>
</dbReference>
<evidence type="ECO:0000256" key="6">
    <source>
        <dbReference type="ARBA" id="ARBA00022989"/>
    </source>
</evidence>
<evidence type="ECO:0000256" key="2">
    <source>
        <dbReference type="ARBA" id="ARBA00007193"/>
    </source>
</evidence>
<evidence type="ECO:0000256" key="8">
    <source>
        <dbReference type="ARBA" id="ARBA00023065"/>
    </source>
</evidence>
<keyword evidence="4 12" id="KW-0894">Sodium channel</keyword>
<accession>A0A6J2UMS8</accession>
<keyword evidence="13" id="KW-1185">Reference proteome</keyword>
<dbReference type="Proteomes" id="UP000504634">
    <property type="component" value="Unplaced"/>
</dbReference>
<evidence type="ECO:0000256" key="3">
    <source>
        <dbReference type="ARBA" id="ARBA00022448"/>
    </source>
</evidence>
<sequence length="184" mass="21907">MKESIDVDQMLKNCSFGSRQFSCHRYFDMQLTELGPCIVFNSFLMQRNSLNEKMRRNEMFFLEETSPNWHLSFDLVGNAKDARIYMKSTTNLLSLRDKSTFTPSTEYHTTINFKIFGILNTPAVRALRPWQRKCYYSNEMFNDMKPYIRSTFYDESLCLNFCHAMLFVEKCNCLPHVYNDFFKS</sequence>
<keyword evidence="6" id="KW-1133">Transmembrane helix</keyword>
<evidence type="ECO:0000313" key="13">
    <source>
        <dbReference type="Proteomes" id="UP000504634"/>
    </source>
</evidence>
<evidence type="ECO:0000256" key="4">
    <source>
        <dbReference type="ARBA" id="ARBA00022461"/>
    </source>
</evidence>
<dbReference type="InterPro" id="IPR001873">
    <property type="entry name" value="ENaC"/>
</dbReference>
<evidence type="ECO:0000256" key="12">
    <source>
        <dbReference type="RuleBase" id="RU000679"/>
    </source>
</evidence>
<evidence type="ECO:0000256" key="7">
    <source>
        <dbReference type="ARBA" id="ARBA00023053"/>
    </source>
</evidence>
<evidence type="ECO:0000256" key="10">
    <source>
        <dbReference type="ARBA" id="ARBA00023201"/>
    </source>
</evidence>
<keyword evidence="11 12" id="KW-0407">Ion channel</keyword>
<dbReference type="AlphaFoldDB" id="A0A6J2UMS8"/>